<organism evidence="2 3">
    <name type="scientific">Magnetospirillum fulvum MGU-K5</name>
    <dbReference type="NCBI Taxonomy" id="1316936"/>
    <lineage>
        <taxon>Bacteria</taxon>
        <taxon>Pseudomonadati</taxon>
        <taxon>Pseudomonadota</taxon>
        <taxon>Alphaproteobacteria</taxon>
        <taxon>Rhodospirillales</taxon>
        <taxon>Rhodospirillaceae</taxon>
        <taxon>Magnetospirillum</taxon>
    </lineage>
</organism>
<dbReference type="Proteomes" id="UP000015350">
    <property type="component" value="Unassembled WGS sequence"/>
</dbReference>
<dbReference type="EMBL" id="AQPH01000021">
    <property type="protein sequence ID" value="EPY02122.1"/>
    <property type="molecule type" value="Genomic_DNA"/>
</dbReference>
<proteinExistence type="predicted"/>
<gene>
    <name evidence="2" type="ORF">K678_07582</name>
</gene>
<reference evidence="2 3" key="1">
    <citation type="submission" date="2013-04" db="EMBL/GenBank/DDBJ databases">
        <authorList>
            <person name="Kuznetsov B."/>
            <person name="Ivanovsky R."/>
        </authorList>
    </citation>
    <scope>NUCLEOTIDE SEQUENCE [LARGE SCALE GENOMIC DNA]</scope>
    <source>
        <strain evidence="2 3">MGU-K5</strain>
    </source>
</reference>
<evidence type="ECO:0000313" key="2">
    <source>
        <dbReference type="EMBL" id="EPY02122.1"/>
    </source>
</evidence>
<dbReference type="eggNOG" id="ENOG5033KT9">
    <property type="taxonomic scope" value="Bacteria"/>
</dbReference>
<sequence>MSAFLALVPFLRLDRQRRDRTGFQAADADRLAGILAIAVGPILDPLQRGVDFGDQLTLAVTRAQFQGAVGFGGGTIGDIRLLQAPFLEVLQGFVRFAQQLGAPPQKFQAEVLLHDIAHEEFILGRMIIRRQRDGHSNPRSRGRSQIDAQYMVRSPPPQAPSFIQEV</sequence>
<name>S9S8C9_MAGFU</name>
<evidence type="ECO:0000313" key="3">
    <source>
        <dbReference type="Proteomes" id="UP000015350"/>
    </source>
</evidence>
<comment type="caution">
    <text evidence="2">The sequence shown here is derived from an EMBL/GenBank/DDBJ whole genome shotgun (WGS) entry which is preliminary data.</text>
</comment>
<protein>
    <submittedName>
        <fullName evidence="2">Uncharacterized protein</fullName>
    </submittedName>
</protein>
<dbReference type="AlphaFoldDB" id="S9S8C9"/>
<accession>S9S8C9</accession>
<feature type="region of interest" description="Disordered" evidence="1">
    <location>
        <begin position="132"/>
        <end position="166"/>
    </location>
</feature>
<evidence type="ECO:0000256" key="1">
    <source>
        <dbReference type="SAM" id="MobiDB-lite"/>
    </source>
</evidence>